<evidence type="ECO:0000313" key="2">
    <source>
        <dbReference type="EMBL" id="KAF2194529.1"/>
    </source>
</evidence>
<dbReference type="PANTHER" id="PTHR11566">
    <property type="entry name" value="DYNAMIN"/>
    <property type="match status" value="1"/>
</dbReference>
<name>A0A6A6EUR9_9PEZI</name>
<dbReference type="PANTHER" id="PTHR11566:SF21">
    <property type="entry name" value="DYNAMIN RELATED PROTEIN 1, ISOFORM A"/>
    <property type="match status" value="1"/>
</dbReference>
<dbReference type="Proteomes" id="UP000800200">
    <property type="component" value="Unassembled WGS sequence"/>
</dbReference>
<organism evidence="2 3">
    <name type="scientific">Zopfia rhizophila CBS 207.26</name>
    <dbReference type="NCBI Taxonomy" id="1314779"/>
    <lineage>
        <taxon>Eukaryota</taxon>
        <taxon>Fungi</taxon>
        <taxon>Dikarya</taxon>
        <taxon>Ascomycota</taxon>
        <taxon>Pezizomycotina</taxon>
        <taxon>Dothideomycetes</taxon>
        <taxon>Dothideomycetes incertae sedis</taxon>
        <taxon>Zopfiaceae</taxon>
        <taxon>Zopfia</taxon>
    </lineage>
</organism>
<dbReference type="InterPro" id="IPR045063">
    <property type="entry name" value="Dynamin_N"/>
</dbReference>
<dbReference type="GO" id="GO:0008017">
    <property type="term" value="F:microtubule binding"/>
    <property type="evidence" value="ECO:0007669"/>
    <property type="project" value="TreeGrafter"/>
</dbReference>
<gene>
    <name evidence="2" type="ORF">K469DRAFT_725843</name>
</gene>
<dbReference type="InterPro" id="IPR001401">
    <property type="entry name" value="Dynamin_GTPase"/>
</dbReference>
<dbReference type="GO" id="GO:0016020">
    <property type="term" value="C:membrane"/>
    <property type="evidence" value="ECO:0007669"/>
    <property type="project" value="TreeGrafter"/>
</dbReference>
<dbReference type="GO" id="GO:0005874">
    <property type="term" value="C:microtubule"/>
    <property type="evidence" value="ECO:0007669"/>
    <property type="project" value="TreeGrafter"/>
</dbReference>
<dbReference type="GO" id="GO:0000266">
    <property type="term" value="P:mitochondrial fission"/>
    <property type="evidence" value="ECO:0007669"/>
    <property type="project" value="TreeGrafter"/>
</dbReference>
<dbReference type="GO" id="GO:0016559">
    <property type="term" value="P:peroxisome fission"/>
    <property type="evidence" value="ECO:0007669"/>
    <property type="project" value="TreeGrafter"/>
</dbReference>
<dbReference type="GO" id="GO:0006897">
    <property type="term" value="P:endocytosis"/>
    <property type="evidence" value="ECO:0007669"/>
    <property type="project" value="TreeGrafter"/>
</dbReference>
<dbReference type="SMART" id="SM00053">
    <property type="entry name" value="DYNc"/>
    <property type="match status" value="1"/>
</dbReference>
<dbReference type="GO" id="GO:0003924">
    <property type="term" value="F:GTPase activity"/>
    <property type="evidence" value="ECO:0007669"/>
    <property type="project" value="InterPro"/>
</dbReference>
<dbReference type="SUPFAM" id="SSF52540">
    <property type="entry name" value="P-loop containing nucleoside triphosphate hydrolases"/>
    <property type="match status" value="1"/>
</dbReference>
<dbReference type="GO" id="GO:0005739">
    <property type="term" value="C:mitochondrion"/>
    <property type="evidence" value="ECO:0007669"/>
    <property type="project" value="TreeGrafter"/>
</dbReference>
<feature type="domain" description="GED" evidence="1">
    <location>
        <begin position="420"/>
        <end position="511"/>
    </location>
</feature>
<dbReference type="GO" id="GO:0048312">
    <property type="term" value="P:intracellular distribution of mitochondria"/>
    <property type="evidence" value="ECO:0007669"/>
    <property type="project" value="TreeGrafter"/>
</dbReference>
<dbReference type="AlphaFoldDB" id="A0A6A6EUR9"/>
<dbReference type="Pfam" id="PF00350">
    <property type="entry name" value="Dynamin_N"/>
    <property type="match status" value="2"/>
</dbReference>
<reference evidence="2" key="1">
    <citation type="journal article" date="2020" name="Stud. Mycol.">
        <title>101 Dothideomycetes genomes: a test case for predicting lifestyles and emergence of pathogens.</title>
        <authorList>
            <person name="Haridas S."/>
            <person name="Albert R."/>
            <person name="Binder M."/>
            <person name="Bloem J."/>
            <person name="Labutti K."/>
            <person name="Salamov A."/>
            <person name="Andreopoulos B."/>
            <person name="Baker S."/>
            <person name="Barry K."/>
            <person name="Bills G."/>
            <person name="Bluhm B."/>
            <person name="Cannon C."/>
            <person name="Castanera R."/>
            <person name="Culley D."/>
            <person name="Daum C."/>
            <person name="Ezra D."/>
            <person name="Gonzalez J."/>
            <person name="Henrissat B."/>
            <person name="Kuo A."/>
            <person name="Liang C."/>
            <person name="Lipzen A."/>
            <person name="Lutzoni F."/>
            <person name="Magnuson J."/>
            <person name="Mondo S."/>
            <person name="Nolan M."/>
            <person name="Ohm R."/>
            <person name="Pangilinan J."/>
            <person name="Park H.-J."/>
            <person name="Ramirez L."/>
            <person name="Alfaro M."/>
            <person name="Sun H."/>
            <person name="Tritt A."/>
            <person name="Yoshinaga Y."/>
            <person name="Zwiers L.-H."/>
            <person name="Turgeon B."/>
            <person name="Goodwin S."/>
            <person name="Spatafora J."/>
            <person name="Crous P."/>
            <person name="Grigoriev I."/>
        </authorList>
    </citation>
    <scope>NUCLEOTIDE SEQUENCE</scope>
    <source>
        <strain evidence="2">CBS 207.26</strain>
    </source>
</reference>
<dbReference type="InterPro" id="IPR022812">
    <property type="entry name" value="Dynamin"/>
</dbReference>
<evidence type="ECO:0000313" key="3">
    <source>
        <dbReference type="Proteomes" id="UP000800200"/>
    </source>
</evidence>
<dbReference type="GO" id="GO:0005525">
    <property type="term" value="F:GTP binding"/>
    <property type="evidence" value="ECO:0007669"/>
    <property type="project" value="InterPro"/>
</dbReference>
<evidence type="ECO:0000259" key="1">
    <source>
        <dbReference type="PROSITE" id="PS51388"/>
    </source>
</evidence>
<sequence>MNISLQSNDTRNLLDVIIVCGEQSSGKSLVFKAVSGVRFPSKDNLCTKFVTELILRRGPSAPIKIRIVPGSQKNRLESDLKKLLNFHVSVSAGDLQLGEIIESAKDAIGINDSNSETVKSLILSYMQSPRSIILAVVSAKNDFNNQLITKYSRQIDPNGVRTLRLITKPDTLDEGSDSKRFYIKLAQNKDVRFRLGWHVLRVWKSLPPNQVRVHNCTKRLDELGVLRATAQSFNTLRLRAVLQNTLTEFVTIMRKEGHTHTIINEGPTELPHHISRSDYVAKVTKLLERSRGRELPGTFDPLIVGQLFHKQREPWAKLVDKYLEIILRAVYFLARTALAHVCDKSTLAGLSRRFIYIRLERLAAELRNKVTELLRPHDTGHLITYNHYLTENRHQHPYHVNTLINTLVLKTEADMNNYASSTATDFMEAYYKVAMKKIIDDFSVLAVEARLVQELPSLFCPADVIDIDDTTVAALASESEESLTERTLYREKLKILEDRLRALQNIQDFLSAL</sequence>
<accession>A0A6A6EUR9</accession>
<dbReference type="OrthoDB" id="415706at2759"/>
<dbReference type="EMBL" id="ML994611">
    <property type="protein sequence ID" value="KAF2194529.1"/>
    <property type="molecule type" value="Genomic_DNA"/>
</dbReference>
<protein>
    <recommendedName>
        <fullName evidence="1">GED domain-containing protein</fullName>
    </recommendedName>
</protein>
<dbReference type="InterPro" id="IPR027417">
    <property type="entry name" value="P-loop_NTPase"/>
</dbReference>
<dbReference type="InterPro" id="IPR020850">
    <property type="entry name" value="GED_dom"/>
</dbReference>
<proteinExistence type="predicted"/>
<dbReference type="Gene3D" id="3.40.50.300">
    <property type="entry name" value="P-loop containing nucleotide triphosphate hydrolases"/>
    <property type="match status" value="2"/>
</dbReference>
<keyword evidence="3" id="KW-1185">Reference proteome</keyword>
<dbReference type="PROSITE" id="PS51388">
    <property type="entry name" value="GED"/>
    <property type="match status" value="1"/>
</dbReference>